<name>A0A166UZ84_9GAMM</name>
<dbReference type="EMBL" id="AUYB01000140">
    <property type="protein sequence ID" value="KZN31539.1"/>
    <property type="molecule type" value="Genomic_DNA"/>
</dbReference>
<dbReference type="AlphaFoldDB" id="A0A166UZ84"/>
<dbReference type="RefSeq" id="WP_155730885.1">
    <property type="nucleotide sequence ID" value="NZ_AQHB01000038.1"/>
</dbReference>
<comment type="caution">
    <text evidence="1">The sequence shown here is derived from an EMBL/GenBank/DDBJ whole genome shotgun (WGS) entry which is preliminary data.</text>
</comment>
<dbReference type="Proteomes" id="UP000076643">
    <property type="component" value="Unassembled WGS sequence"/>
</dbReference>
<dbReference type="PATRIC" id="fig|1365250.3.peg.4688"/>
<gene>
    <name evidence="1" type="ORF">N475_23650</name>
</gene>
<proteinExistence type="predicted"/>
<evidence type="ECO:0000313" key="1">
    <source>
        <dbReference type="EMBL" id="KZN31539.1"/>
    </source>
</evidence>
<evidence type="ECO:0000313" key="2">
    <source>
        <dbReference type="Proteomes" id="UP000076643"/>
    </source>
</evidence>
<keyword evidence="2" id="KW-1185">Reference proteome</keyword>
<organism evidence="1 2">
    <name type="scientific">Pseudoalteromonas luteoviolacea DSM 6061</name>
    <dbReference type="NCBI Taxonomy" id="1365250"/>
    <lineage>
        <taxon>Bacteria</taxon>
        <taxon>Pseudomonadati</taxon>
        <taxon>Pseudomonadota</taxon>
        <taxon>Gammaproteobacteria</taxon>
        <taxon>Alteromonadales</taxon>
        <taxon>Pseudoalteromonadaceae</taxon>
        <taxon>Pseudoalteromonas</taxon>
    </lineage>
</organism>
<reference evidence="1 2" key="1">
    <citation type="submission" date="2013-07" db="EMBL/GenBank/DDBJ databases">
        <title>Comparative Genomic and Metabolomic Analysis of Twelve Strains of Pseudoalteromonas luteoviolacea.</title>
        <authorList>
            <person name="Vynne N.G."/>
            <person name="Mansson M."/>
            <person name="Gram L."/>
        </authorList>
    </citation>
    <scope>NUCLEOTIDE SEQUENCE [LARGE SCALE GENOMIC DNA]</scope>
    <source>
        <strain evidence="1 2">DSM 6061</strain>
    </source>
</reference>
<accession>A0A166UZ84</accession>
<sequence length="49" mass="5506">MLTLSDTPNHKDDQAETLSDDLKIKGSQYRFTLTKLIDSVNCGEIFDTS</sequence>
<protein>
    <submittedName>
        <fullName evidence="1">Uncharacterized protein</fullName>
    </submittedName>
</protein>